<feature type="modified residue" description="4-aspartylphosphate" evidence="6">
    <location>
        <position position="53"/>
    </location>
</feature>
<dbReference type="FunFam" id="3.40.50.2300:FF:000001">
    <property type="entry name" value="DNA-binding response regulator PhoB"/>
    <property type="match status" value="1"/>
</dbReference>
<dbReference type="Proteomes" id="UP000460298">
    <property type="component" value="Unassembled WGS sequence"/>
</dbReference>
<dbReference type="GO" id="GO:0003677">
    <property type="term" value="F:DNA binding"/>
    <property type="evidence" value="ECO:0007669"/>
    <property type="project" value="UniProtKB-KW"/>
</dbReference>
<organism evidence="8 9">
    <name type="scientific">Leptonema illini</name>
    <dbReference type="NCBI Taxonomy" id="183"/>
    <lineage>
        <taxon>Bacteria</taxon>
        <taxon>Pseudomonadati</taxon>
        <taxon>Spirochaetota</taxon>
        <taxon>Spirochaetia</taxon>
        <taxon>Leptospirales</taxon>
        <taxon>Leptospiraceae</taxon>
        <taxon>Leptonema</taxon>
    </lineage>
</organism>
<dbReference type="GO" id="GO:0000160">
    <property type="term" value="P:phosphorelay signal transduction system"/>
    <property type="evidence" value="ECO:0007669"/>
    <property type="project" value="UniProtKB-KW"/>
</dbReference>
<dbReference type="EMBL" id="WBUI01000002">
    <property type="protein sequence ID" value="KAB2934857.1"/>
    <property type="molecule type" value="Genomic_DNA"/>
</dbReference>
<keyword evidence="1 6" id="KW-0597">Phosphoprotein</keyword>
<protein>
    <submittedName>
        <fullName evidence="8">Response regulator</fullName>
    </submittedName>
</protein>
<dbReference type="PROSITE" id="PS50110">
    <property type="entry name" value="RESPONSE_REGULATORY"/>
    <property type="match status" value="1"/>
</dbReference>
<dbReference type="InterPro" id="IPR011006">
    <property type="entry name" value="CheY-like_superfamily"/>
</dbReference>
<feature type="domain" description="Response regulatory" evidence="7">
    <location>
        <begin position="4"/>
        <end position="118"/>
    </location>
</feature>
<dbReference type="AlphaFoldDB" id="A0A833M3G6"/>
<evidence type="ECO:0000256" key="5">
    <source>
        <dbReference type="ARBA" id="ARBA00023163"/>
    </source>
</evidence>
<keyword evidence="4" id="KW-0238">DNA-binding</keyword>
<comment type="caution">
    <text evidence="8">The sequence shown here is derived from an EMBL/GenBank/DDBJ whole genome shotgun (WGS) entry which is preliminary data.</text>
</comment>
<dbReference type="PANTHER" id="PTHR43228:SF1">
    <property type="entry name" value="TWO-COMPONENT RESPONSE REGULATOR ARR22"/>
    <property type="match status" value="1"/>
</dbReference>
<dbReference type="InterPro" id="IPR052048">
    <property type="entry name" value="ST_Response_Regulator"/>
</dbReference>
<evidence type="ECO:0000313" key="9">
    <source>
        <dbReference type="Proteomes" id="UP000460298"/>
    </source>
</evidence>
<dbReference type="InterPro" id="IPR001789">
    <property type="entry name" value="Sig_transdc_resp-reg_receiver"/>
</dbReference>
<evidence type="ECO:0000256" key="1">
    <source>
        <dbReference type="ARBA" id="ARBA00022553"/>
    </source>
</evidence>
<evidence type="ECO:0000256" key="3">
    <source>
        <dbReference type="ARBA" id="ARBA00023015"/>
    </source>
</evidence>
<reference evidence="8 9" key="1">
    <citation type="submission" date="2019-10" db="EMBL/GenBank/DDBJ databases">
        <title>Extracellular Electron Transfer in a Candidatus Methanoperedens spp. Enrichment Culture.</title>
        <authorList>
            <person name="Berger S."/>
            <person name="Rangel Shaw D."/>
            <person name="Berben T."/>
            <person name="In 'T Zandt M."/>
            <person name="Frank J."/>
            <person name="Reimann J."/>
            <person name="Jetten M.S.M."/>
            <person name="Welte C.U."/>
        </authorList>
    </citation>
    <scope>NUCLEOTIDE SEQUENCE [LARGE SCALE GENOMIC DNA]</scope>
    <source>
        <strain evidence="8">SB12</strain>
    </source>
</reference>
<evidence type="ECO:0000256" key="4">
    <source>
        <dbReference type="ARBA" id="ARBA00023125"/>
    </source>
</evidence>
<dbReference type="SMART" id="SM00448">
    <property type="entry name" value="REC"/>
    <property type="match status" value="1"/>
</dbReference>
<dbReference type="SUPFAM" id="SSF52172">
    <property type="entry name" value="CheY-like"/>
    <property type="match status" value="1"/>
</dbReference>
<evidence type="ECO:0000259" key="7">
    <source>
        <dbReference type="PROSITE" id="PS50110"/>
    </source>
</evidence>
<dbReference type="PANTHER" id="PTHR43228">
    <property type="entry name" value="TWO-COMPONENT RESPONSE REGULATOR"/>
    <property type="match status" value="1"/>
</dbReference>
<accession>A0A833M3G6</accession>
<keyword evidence="3" id="KW-0805">Transcription regulation</keyword>
<dbReference type="Gene3D" id="3.40.50.2300">
    <property type="match status" value="1"/>
</dbReference>
<gene>
    <name evidence="8" type="ORF">F9K24_03510</name>
</gene>
<keyword evidence="2" id="KW-0902">Two-component regulatory system</keyword>
<proteinExistence type="predicted"/>
<evidence type="ECO:0000256" key="6">
    <source>
        <dbReference type="PROSITE-ProRule" id="PRU00169"/>
    </source>
</evidence>
<dbReference type="Pfam" id="PF00072">
    <property type="entry name" value="Response_reg"/>
    <property type="match status" value="1"/>
</dbReference>
<evidence type="ECO:0000256" key="2">
    <source>
        <dbReference type="ARBA" id="ARBA00023012"/>
    </source>
</evidence>
<keyword evidence="5" id="KW-0804">Transcription</keyword>
<evidence type="ECO:0000313" key="8">
    <source>
        <dbReference type="EMBL" id="KAB2934857.1"/>
    </source>
</evidence>
<name>A0A833M3G6_9LEPT</name>
<sequence>MAAHILAVDDSATMRDMVRDTLETGGYEVTLAEHGQEGVDKFAAGKFDLVIADINMPVMDGITMIREIRKLNSDVPIITLTTEAEESMKQKGREAGADGWIVKPFRPAQFLDIIKQILEDM</sequence>